<evidence type="ECO:0000256" key="6">
    <source>
        <dbReference type="ARBA" id="ARBA00037281"/>
    </source>
</evidence>
<proteinExistence type="inferred from homology"/>
<dbReference type="InterPro" id="IPR029044">
    <property type="entry name" value="Nucleotide-diphossugar_trans"/>
</dbReference>
<reference evidence="11" key="1">
    <citation type="submission" date="2021-01" db="EMBL/GenBank/DDBJ databases">
        <title>Whole genome shotgun sequence of Cellulomonas chitinilytica NBRC 110799.</title>
        <authorList>
            <person name="Komaki H."/>
            <person name="Tamura T."/>
        </authorList>
    </citation>
    <scope>NUCLEOTIDE SEQUENCE</scope>
    <source>
        <strain evidence="11">NBRC 110799</strain>
    </source>
</reference>
<dbReference type="InterPro" id="IPR001173">
    <property type="entry name" value="Glyco_trans_2-like"/>
</dbReference>
<evidence type="ECO:0000256" key="1">
    <source>
        <dbReference type="ARBA" id="ARBA00004236"/>
    </source>
</evidence>
<dbReference type="Gene3D" id="3.90.550.10">
    <property type="entry name" value="Spore Coat Polysaccharide Biosynthesis Protein SpsA, Chain A"/>
    <property type="match status" value="1"/>
</dbReference>
<dbReference type="GO" id="GO:0016757">
    <property type="term" value="F:glycosyltransferase activity"/>
    <property type="evidence" value="ECO:0007669"/>
    <property type="project" value="UniProtKB-KW"/>
</dbReference>
<name>A0A919U4P7_9CELL</name>
<keyword evidence="2" id="KW-1003">Cell membrane</keyword>
<dbReference type="PANTHER" id="PTHR43646">
    <property type="entry name" value="GLYCOSYLTRANSFERASE"/>
    <property type="match status" value="1"/>
</dbReference>
<sequence length="248" mass="25746">MTAGVEQVVVVVPVRNEAALLGRCLRSVLAAACHVEARRGAVVRVVVVLDDCEDGSETIARGFPAEVHAISARSVGVARATGVAHGLAGALADRARTWIACTDADSAVPTHWLTAQVRHADAGVDVVVGTVRPDPAELSATQLAAWSATRVVGCPNGHVHGANLGVRASVYERVGGFSLQPEHEDVDLVQRIAATGSARIVASDEADVLTSARTVGRTPGGYAAYLRQGPLSAADAYAALRDDRRRPA</sequence>
<dbReference type="Pfam" id="PF00535">
    <property type="entry name" value="Glycos_transf_2"/>
    <property type="match status" value="1"/>
</dbReference>
<dbReference type="EMBL" id="BONK01000022">
    <property type="protein sequence ID" value="GIG23662.1"/>
    <property type="molecule type" value="Genomic_DNA"/>
</dbReference>
<keyword evidence="12" id="KW-1185">Reference proteome</keyword>
<evidence type="ECO:0000256" key="3">
    <source>
        <dbReference type="ARBA" id="ARBA00022676"/>
    </source>
</evidence>
<dbReference type="RefSeq" id="WP_203758660.1">
    <property type="nucleotide sequence ID" value="NZ_BONK01000022.1"/>
</dbReference>
<evidence type="ECO:0000256" key="9">
    <source>
        <dbReference type="ARBA" id="ARBA00040345"/>
    </source>
</evidence>
<keyword evidence="3" id="KW-0328">Glycosyltransferase</keyword>
<evidence type="ECO:0000256" key="7">
    <source>
        <dbReference type="ARBA" id="ARBA00037904"/>
    </source>
</evidence>
<comment type="caution">
    <text evidence="11">The sequence shown here is derived from an EMBL/GenBank/DDBJ whole genome shotgun (WGS) entry which is preliminary data.</text>
</comment>
<evidence type="ECO:0000313" key="11">
    <source>
        <dbReference type="EMBL" id="GIG23662.1"/>
    </source>
</evidence>
<dbReference type="PANTHER" id="PTHR43646:SF2">
    <property type="entry name" value="GLYCOSYLTRANSFERASE 2-LIKE DOMAIN-CONTAINING PROTEIN"/>
    <property type="match status" value="1"/>
</dbReference>
<protein>
    <recommendedName>
        <fullName evidence="9">4,4'-diaponeurosporenoate glycosyltransferase</fullName>
    </recommendedName>
</protein>
<keyword evidence="4 11" id="KW-0808">Transferase</keyword>
<comment type="pathway">
    <text evidence="7">Carotenoid biosynthesis; staphyloxanthin biosynthesis; staphyloxanthin from farnesyl diphosphate: step 4/5.</text>
</comment>
<dbReference type="Proteomes" id="UP000632740">
    <property type="component" value="Unassembled WGS sequence"/>
</dbReference>
<comment type="function">
    <text evidence="6">Catalyzes the glycosylation of 4,4'-diaponeurosporenoate, i.e. the esterification of glucose at the C1'' position with the carboxyl group of 4,4'-diaponeurosporenic acid, to form glycosyl-4,4'-diaponeurosporenoate. This is a step in the biosynthesis of staphyloxanthin, an orange pigment present in most staphylococci strains.</text>
</comment>
<gene>
    <name evidence="11" type="ORF">Cch01nite_43860</name>
</gene>
<dbReference type="SUPFAM" id="SSF53448">
    <property type="entry name" value="Nucleotide-diphospho-sugar transferases"/>
    <property type="match status" value="1"/>
</dbReference>
<comment type="similarity">
    <text evidence="8">Belongs to the glycosyltransferase 2 family. CrtQ subfamily.</text>
</comment>
<evidence type="ECO:0000259" key="10">
    <source>
        <dbReference type="Pfam" id="PF00535"/>
    </source>
</evidence>
<feature type="domain" description="Glycosyltransferase 2-like" evidence="10">
    <location>
        <begin position="10"/>
        <end position="138"/>
    </location>
</feature>
<evidence type="ECO:0000256" key="8">
    <source>
        <dbReference type="ARBA" id="ARBA00038120"/>
    </source>
</evidence>
<dbReference type="AlphaFoldDB" id="A0A919U4P7"/>
<keyword evidence="5" id="KW-0472">Membrane</keyword>
<dbReference type="GO" id="GO:0005886">
    <property type="term" value="C:plasma membrane"/>
    <property type="evidence" value="ECO:0007669"/>
    <property type="project" value="UniProtKB-SubCell"/>
</dbReference>
<evidence type="ECO:0000313" key="12">
    <source>
        <dbReference type="Proteomes" id="UP000632740"/>
    </source>
</evidence>
<evidence type="ECO:0000256" key="4">
    <source>
        <dbReference type="ARBA" id="ARBA00022679"/>
    </source>
</evidence>
<organism evidence="11 12">
    <name type="scientific">Cellulomonas chitinilytica</name>
    <dbReference type="NCBI Taxonomy" id="398759"/>
    <lineage>
        <taxon>Bacteria</taxon>
        <taxon>Bacillati</taxon>
        <taxon>Actinomycetota</taxon>
        <taxon>Actinomycetes</taxon>
        <taxon>Micrococcales</taxon>
        <taxon>Cellulomonadaceae</taxon>
        <taxon>Cellulomonas</taxon>
    </lineage>
</organism>
<evidence type="ECO:0000256" key="2">
    <source>
        <dbReference type="ARBA" id="ARBA00022475"/>
    </source>
</evidence>
<comment type="subcellular location">
    <subcellularLocation>
        <location evidence="1">Cell membrane</location>
    </subcellularLocation>
</comment>
<accession>A0A919U4P7</accession>
<evidence type="ECO:0000256" key="5">
    <source>
        <dbReference type="ARBA" id="ARBA00023136"/>
    </source>
</evidence>